<gene>
    <name evidence="2" type="ORF">ACFSUQ_06775</name>
</gene>
<name>A0ABW5RLT8_9MICO</name>
<evidence type="ECO:0000313" key="3">
    <source>
        <dbReference type="Proteomes" id="UP001597453"/>
    </source>
</evidence>
<comment type="caution">
    <text evidence="2">The sequence shown here is derived from an EMBL/GenBank/DDBJ whole genome shotgun (WGS) entry which is preliminary data.</text>
</comment>
<protein>
    <submittedName>
        <fullName evidence="2">Uncharacterized protein</fullName>
    </submittedName>
</protein>
<dbReference type="RefSeq" id="WP_159421391.1">
    <property type="nucleotide sequence ID" value="NZ_JBHUNF010000004.1"/>
</dbReference>
<evidence type="ECO:0000313" key="2">
    <source>
        <dbReference type="EMBL" id="MFD2674997.1"/>
    </source>
</evidence>
<keyword evidence="3" id="KW-1185">Reference proteome</keyword>
<evidence type="ECO:0000256" key="1">
    <source>
        <dbReference type="SAM" id="MobiDB-lite"/>
    </source>
</evidence>
<organism evidence="2 3">
    <name type="scientific">Gulosibacter bifidus</name>
    <dbReference type="NCBI Taxonomy" id="272239"/>
    <lineage>
        <taxon>Bacteria</taxon>
        <taxon>Bacillati</taxon>
        <taxon>Actinomycetota</taxon>
        <taxon>Actinomycetes</taxon>
        <taxon>Micrococcales</taxon>
        <taxon>Microbacteriaceae</taxon>
        <taxon>Gulosibacter</taxon>
    </lineage>
</organism>
<proteinExistence type="predicted"/>
<accession>A0ABW5RLT8</accession>
<reference evidence="3" key="1">
    <citation type="journal article" date="2019" name="Int. J. Syst. Evol. Microbiol.">
        <title>The Global Catalogue of Microorganisms (GCM) 10K type strain sequencing project: providing services to taxonomists for standard genome sequencing and annotation.</title>
        <authorList>
            <consortium name="The Broad Institute Genomics Platform"/>
            <consortium name="The Broad Institute Genome Sequencing Center for Infectious Disease"/>
            <person name="Wu L."/>
            <person name="Ma J."/>
        </authorList>
    </citation>
    <scope>NUCLEOTIDE SEQUENCE [LARGE SCALE GENOMIC DNA]</scope>
    <source>
        <strain evidence="3">TISTR 1511</strain>
    </source>
</reference>
<sequence length="103" mass="10762">MPNQTTPALDGLEPPTPPSELRQALDKTIQSLTDDGLINDSHAALCALARVLADATESGRHSGRASAAAMAARELRECLEALPKPESVTEAEAFAKLVEGLNG</sequence>
<feature type="region of interest" description="Disordered" evidence="1">
    <location>
        <begin position="1"/>
        <end position="20"/>
    </location>
</feature>
<dbReference type="EMBL" id="JBHUNF010000004">
    <property type="protein sequence ID" value="MFD2674997.1"/>
    <property type="molecule type" value="Genomic_DNA"/>
</dbReference>
<dbReference type="Proteomes" id="UP001597453">
    <property type="component" value="Unassembled WGS sequence"/>
</dbReference>